<evidence type="ECO:0000313" key="9">
    <source>
        <dbReference type="Proteomes" id="UP001501509"/>
    </source>
</evidence>
<feature type="compositionally biased region" description="Pro residues" evidence="6">
    <location>
        <begin position="457"/>
        <end position="471"/>
    </location>
</feature>
<feature type="compositionally biased region" description="Basic and acidic residues" evidence="6">
    <location>
        <begin position="529"/>
        <end position="542"/>
    </location>
</feature>
<protein>
    <submittedName>
        <fullName evidence="8">Hyaluronan synthase HasA</fullName>
    </submittedName>
</protein>
<feature type="transmembrane region" description="Helical" evidence="7">
    <location>
        <begin position="373"/>
        <end position="393"/>
    </location>
</feature>
<keyword evidence="7" id="KW-1133">Transmembrane helix</keyword>
<gene>
    <name evidence="8" type="primary">hasA</name>
    <name evidence="8" type="ORF">GCM10010411_05810</name>
</gene>
<feature type="region of interest" description="Disordered" evidence="6">
    <location>
        <begin position="455"/>
        <end position="542"/>
    </location>
</feature>
<keyword evidence="9" id="KW-1185">Reference proteome</keyword>
<evidence type="ECO:0000256" key="5">
    <source>
        <dbReference type="ARBA" id="ARBA00023136"/>
    </source>
</evidence>
<dbReference type="EMBL" id="BAAATD010000001">
    <property type="protein sequence ID" value="GAA2576248.1"/>
    <property type="molecule type" value="Genomic_DNA"/>
</dbReference>
<dbReference type="PANTHER" id="PTHR22913">
    <property type="entry name" value="HYALURONAN SYNTHASE"/>
    <property type="match status" value="1"/>
</dbReference>
<dbReference type="Gene3D" id="3.90.550.10">
    <property type="entry name" value="Spore Coat Polysaccharide Biosynthesis Protein SpsA, Chain A"/>
    <property type="match status" value="1"/>
</dbReference>
<sequence>MRGHDMEPRDGSVTTMAPGKASRLGSLVAFLVFGTIAYFYGTPQELGVLGYFLLGLLGVKLVLALCYTPVRARRGRAGPPLDAAVVVPIYNEDPEILRRCLLTILDQTEPPRTVMVIDDGSSSDDAARIAETLVGTFLHRGVRLLVLRQERNMGKREALARGFLTAPHADVYIGVDSDTVLHAHAFAELLAPMSADKSVTGVTGMVLASNYKVNVLTRLIELRYANAFLYERAAYSVLRSVLCCCGSLAAYRGWVAHKYLDDFRTQTFMGQPAVVGDDRRLTNYCLLEGKVLLQSSALAETAVPERMGHYLRQQSRWNRSFFRETLWCLKTFPFRRPVAFVLSFIEIASWLVFTATLLYSLVIFPLVHGRFLLPQYSAMIVCFGYLRSVRYLDLPRPGIGPFGKLGIFMLAPLYGLMHIVLLLPIRVFSLMTLQTANWGTRQQVEVAVEPAAHAEPAPLPPLPLPPEPRYAPPVTAEGQFAPPPGPAGAPPNARPTGAPPNARPAGAPPNARPRPTAAAPTAPQPVVTEPRHQAAFEEFWTR</sequence>
<evidence type="ECO:0000313" key="8">
    <source>
        <dbReference type="EMBL" id="GAA2576248.1"/>
    </source>
</evidence>
<feature type="transmembrane region" description="Helical" evidence="7">
    <location>
        <begin position="339"/>
        <end position="367"/>
    </location>
</feature>
<evidence type="ECO:0000256" key="7">
    <source>
        <dbReference type="SAM" id="Phobius"/>
    </source>
</evidence>
<keyword evidence="7" id="KW-0812">Transmembrane</keyword>
<feature type="compositionally biased region" description="Pro residues" evidence="6">
    <location>
        <begin position="481"/>
        <end position="512"/>
    </location>
</feature>
<evidence type="ECO:0000256" key="4">
    <source>
        <dbReference type="ARBA" id="ARBA00022679"/>
    </source>
</evidence>
<feature type="transmembrane region" description="Helical" evidence="7">
    <location>
        <begin position="405"/>
        <end position="425"/>
    </location>
</feature>
<reference evidence="8 9" key="1">
    <citation type="journal article" date="2019" name="Int. J. Syst. Evol. Microbiol.">
        <title>The Global Catalogue of Microorganisms (GCM) 10K type strain sequencing project: providing services to taxonomists for standard genome sequencing and annotation.</title>
        <authorList>
            <consortium name="The Broad Institute Genomics Platform"/>
            <consortium name="The Broad Institute Genome Sequencing Center for Infectious Disease"/>
            <person name="Wu L."/>
            <person name="Ma J."/>
        </authorList>
    </citation>
    <scope>NUCLEOTIDE SEQUENCE [LARGE SCALE GENOMIC DNA]</scope>
    <source>
        <strain evidence="8 9">JCM 6833</strain>
    </source>
</reference>
<keyword evidence="3" id="KW-0328">Glycosyltransferase</keyword>
<feature type="transmembrane region" description="Helical" evidence="7">
    <location>
        <begin position="21"/>
        <end position="40"/>
    </location>
</feature>
<organism evidence="8 9">
    <name type="scientific">Actinomadura fulvescens</name>
    <dbReference type="NCBI Taxonomy" id="46160"/>
    <lineage>
        <taxon>Bacteria</taxon>
        <taxon>Bacillati</taxon>
        <taxon>Actinomycetota</taxon>
        <taxon>Actinomycetes</taxon>
        <taxon>Streptosporangiales</taxon>
        <taxon>Thermomonosporaceae</taxon>
        <taxon>Actinomadura</taxon>
    </lineage>
</organism>
<evidence type="ECO:0000256" key="3">
    <source>
        <dbReference type="ARBA" id="ARBA00022676"/>
    </source>
</evidence>
<evidence type="ECO:0000256" key="1">
    <source>
        <dbReference type="ARBA" id="ARBA00004236"/>
    </source>
</evidence>
<comment type="caution">
    <text evidence="8">The sequence shown here is derived from an EMBL/GenBank/DDBJ whole genome shotgun (WGS) entry which is preliminary data.</text>
</comment>
<accession>A0ABN3PC57</accession>
<dbReference type="InterPro" id="IPR029044">
    <property type="entry name" value="Nucleotide-diphossugar_trans"/>
</dbReference>
<dbReference type="PANTHER" id="PTHR22913:SF12">
    <property type="entry name" value="MANNURONAN SYNTHASE"/>
    <property type="match status" value="1"/>
</dbReference>
<evidence type="ECO:0000256" key="2">
    <source>
        <dbReference type="ARBA" id="ARBA00022475"/>
    </source>
</evidence>
<name>A0ABN3PC57_9ACTN</name>
<proteinExistence type="predicted"/>
<dbReference type="Proteomes" id="UP001501509">
    <property type="component" value="Unassembled WGS sequence"/>
</dbReference>
<keyword evidence="2" id="KW-1003">Cell membrane</keyword>
<feature type="transmembrane region" description="Helical" evidence="7">
    <location>
        <begin position="46"/>
        <end position="67"/>
    </location>
</feature>
<keyword evidence="4" id="KW-0808">Transferase</keyword>
<dbReference type="SUPFAM" id="SSF53448">
    <property type="entry name" value="Nucleotide-diphospho-sugar transferases"/>
    <property type="match status" value="1"/>
</dbReference>
<comment type="subcellular location">
    <subcellularLocation>
        <location evidence="1">Cell membrane</location>
    </subcellularLocation>
</comment>
<keyword evidence="5 7" id="KW-0472">Membrane</keyword>
<dbReference type="Pfam" id="PF13641">
    <property type="entry name" value="Glyco_tranf_2_3"/>
    <property type="match status" value="1"/>
</dbReference>
<evidence type="ECO:0000256" key="6">
    <source>
        <dbReference type="SAM" id="MobiDB-lite"/>
    </source>
</evidence>